<dbReference type="FunFam" id="1.10.150.50:FF:000004">
    <property type="entry name" value="PTPRF interacting protein alpha 1"/>
    <property type="match status" value="1"/>
</dbReference>
<evidence type="ECO:0000256" key="7">
    <source>
        <dbReference type="SAM" id="Coils"/>
    </source>
</evidence>
<dbReference type="FunFam" id="1.10.150.50:FF:000003">
    <property type="entry name" value="liprin-alpha-2 isoform X1"/>
    <property type="match status" value="1"/>
</dbReference>
<feature type="compositionally biased region" description="Low complexity" evidence="8">
    <location>
        <begin position="680"/>
        <end position="694"/>
    </location>
</feature>
<proteinExistence type="inferred from homology"/>
<dbReference type="InterPro" id="IPR037621">
    <property type="entry name" value="LIP-1_SAM_2"/>
</dbReference>
<dbReference type="CDD" id="cd09565">
    <property type="entry name" value="SAM_liprin-alpha1_2_3_4_repeat2"/>
    <property type="match status" value="1"/>
</dbReference>
<evidence type="ECO:0000259" key="9">
    <source>
        <dbReference type="PROSITE" id="PS50105"/>
    </source>
</evidence>
<dbReference type="GeneTree" id="ENSGT01050000244900"/>
<accession>A0A8B9B7N9</accession>
<dbReference type="PROSITE" id="PS50105">
    <property type="entry name" value="SAM_DOMAIN"/>
    <property type="match status" value="3"/>
</dbReference>
<dbReference type="GO" id="GO:0005737">
    <property type="term" value="C:cytoplasm"/>
    <property type="evidence" value="ECO:0007669"/>
    <property type="project" value="UniProtKB-SubCell"/>
</dbReference>
<dbReference type="Pfam" id="PF00536">
    <property type="entry name" value="SAM_1"/>
    <property type="match status" value="2"/>
</dbReference>
<dbReference type="Gene3D" id="1.10.150.50">
    <property type="entry name" value="Transcription Factor, Ets-1"/>
    <property type="match status" value="3"/>
</dbReference>
<keyword evidence="6 7" id="KW-0175">Coiled coil</keyword>
<evidence type="ECO:0000313" key="10">
    <source>
        <dbReference type="Ensembl" id="ENSABRP00000000091.1"/>
    </source>
</evidence>
<sequence>MMCEVMPTISEGDPLGPPQGSEADADFEQLMVNMLDERDKLLDTLRETRETLSVTQSRLQEALRERDQLQRQLNSALPQEFATLTRELSACREQLLEREEEISELKAERNNTRLLLEHLECLVSRHERSLRMTVVKRQAQSPSGVSSEVEVLKALKSLFEHHKALDEKVRERLRASLERVATLEEQLVDAHRQVAALQQGATREAPAGERDEREPKEPAQKLPWKRLSNGSVHPDDEAGRVVELQELLEKQNFEVVQAKERISALAASVAELEEDLGTARKDLIKSEEMSSKYQRDLREALAQKEDMEERITTLEKRYLAAQREATSIHDLNDKLESELANKESLHRQCEEKARHLQELLELAEQKLQQTMRKAETLPEVEAELAQRIAALTKAEERHGSIEEHLRQLESQLEEKNQELARARQREKMNEEHNKRLSDTVDRLLSESNERLQLHLKERMAALEEKNTLLQELENTQKQIEEHQHDKRRLSDEIDKLRMEVDQLKTRSGTFVESVHTRSHMGSATDLRFPLSAVVHAPAEPFGTAPGLPRAQKGRFAARREEPAKDWEQAQAGSVLATGPHAFDSDPEISDVDEDDRETLFSSMDVLSPGGHSDAQTLAMMLQEQLDAINEEIRMIQEEKESTELRAEELETRVTSGSMEGLNLTQLCKRASIPTSLTALSLASSSPPLSGRSTPKLTSRSAAQDLDRMGIMTLPSDLRKHRRKLLSPAARDESREDKTTIKCETSPPSSPRTLRLEKLGHPALSQEDGKSSLEEQASNLSSNSSQDSLHKGSKRKGIKSSIGRLFGKKEKGRLIQLSREGATGQVLLTDTEVGIQDPLGLGKLGAQAEKDRRLRKKHELLEEARRKGLPFAHWDGPTVVSWLELWVGMPAWYVAACRANVKSGAIMSALSDTEIQREIGISNALHRLKLRLAIQEMVSLTSPSAPPTSRTSSGNVWVTHEEMENMATSTKTDTEEGSWAQTLAYGDMNHEWIGNEWLPSLGLPQYRSYFMECLVDARMLDHLTKKDLRVHLKMVDSFHRTSLQYGIMCLKRLNYDRKELERRREETQHEIKDVLVWTNDQVIHWIQSIGLREYANNLVESGVHGALLALDENFDHNSLALVLQIPTQNTQARQVLEREFNNLLALGTDRRLDDGDDKTFRRTPSWRKRFRPRDVHSINMLSGSAETLPAGFRVTSLVPLPPPSAPAKKMPPEVGASGSPRLETSTVRTYSC</sequence>
<dbReference type="FunFam" id="1.10.150.50:FF:000002">
    <property type="entry name" value="PTPRF interacting protein alpha 1"/>
    <property type="match status" value="1"/>
</dbReference>
<feature type="domain" description="SAM" evidence="9">
    <location>
        <begin position="873"/>
        <end position="939"/>
    </location>
</feature>
<evidence type="ECO:0000256" key="3">
    <source>
        <dbReference type="ARBA" id="ARBA00022490"/>
    </source>
</evidence>
<feature type="compositionally biased region" description="Low complexity" evidence="8">
    <location>
        <begin position="773"/>
        <end position="786"/>
    </location>
</feature>
<feature type="region of interest" description="Disordered" evidence="8">
    <location>
        <begin position="1202"/>
        <end position="1231"/>
    </location>
</feature>
<dbReference type="Pfam" id="PF07647">
    <property type="entry name" value="SAM_2"/>
    <property type="match status" value="1"/>
</dbReference>
<dbReference type="Pfam" id="PF25526">
    <property type="entry name" value="LIP-1"/>
    <property type="match status" value="1"/>
</dbReference>
<dbReference type="SUPFAM" id="SSF47769">
    <property type="entry name" value="SAM/Pointed domain"/>
    <property type="match status" value="3"/>
</dbReference>
<dbReference type="InterPro" id="IPR013761">
    <property type="entry name" value="SAM/pointed_sf"/>
</dbReference>
<dbReference type="PANTHER" id="PTHR12587:SF5">
    <property type="entry name" value="LIPRIN-ALPHA-4"/>
    <property type="match status" value="1"/>
</dbReference>
<feature type="compositionally biased region" description="Polar residues" evidence="8">
    <location>
        <begin position="1221"/>
        <end position="1231"/>
    </location>
</feature>
<evidence type="ECO:0000256" key="8">
    <source>
        <dbReference type="SAM" id="MobiDB-lite"/>
    </source>
</evidence>
<feature type="coiled-coil region" evidence="7">
    <location>
        <begin position="611"/>
        <end position="652"/>
    </location>
</feature>
<keyword evidence="4" id="KW-0597">Phosphoprotein</keyword>
<keyword evidence="5" id="KW-0677">Repeat</keyword>
<evidence type="ECO:0000256" key="4">
    <source>
        <dbReference type="ARBA" id="ARBA00022553"/>
    </source>
</evidence>
<dbReference type="PANTHER" id="PTHR12587">
    <property type="entry name" value="LAR INTERACTING PROTEIN LIP -RELATED PROTEIN"/>
    <property type="match status" value="1"/>
</dbReference>
<keyword evidence="11" id="KW-1185">Reference proteome</keyword>
<feature type="region of interest" description="Disordered" evidence="8">
    <location>
        <begin position="199"/>
        <end position="220"/>
    </location>
</feature>
<evidence type="ECO:0000256" key="5">
    <source>
        <dbReference type="ARBA" id="ARBA00022737"/>
    </source>
</evidence>
<reference evidence="10" key="1">
    <citation type="submission" date="2025-08" db="UniProtKB">
        <authorList>
            <consortium name="Ensembl"/>
        </authorList>
    </citation>
    <scope>IDENTIFICATION</scope>
</reference>
<dbReference type="SMART" id="SM00454">
    <property type="entry name" value="SAM"/>
    <property type="match status" value="3"/>
</dbReference>
<comment type="subcellular location">
    <subcellularLocation>
        <location evidence="1">Cytoplasm</location>
    </subcellularLocation>
</comment>
<protein>
    <submittedName>
        <fullName evidence="10">PTPRF interacting protein alpha 4</fullName>
    </submittedName>
</protein>
<dbReference type="InterPro" id="IPR029515">
    <property type="entry name" value="Liprin"/>
</dbReference>
<organism evidence="10 11">
    <name type="scientific">Anser brachyrhynchus</name>
    <name type="common">Pink-footed goose</name>
    <dbReference type="NCBI Taxonomy" id="132585"/>
    <lineage>
        <taxon>Eukaryota</taxon>
        <taxon>Metazoa</taxon>
        <taxon>Chordata</taxon>
        <taxon>Craniata</taxon>
        <taxon>Vertebrata</taxon>
        <taxon>Euteleostomi</taxon>
        <taxon>Archelosauria</taxon>
        <taxon>Archosauria</taxon>
        <taxon>Dinosauria</taxon>
        <taxon>Saurischia</taxon>
        <taxon>Theropoda</taxon>
        <taxon>Coelurosauria</taxon>
        <taxon>Aves</taxon>
        <taxon>Neognathae</taxon>
        <taxon>Galloanserae</taxon>
        <taxon>Anseriformes</taxon>
        <taxon>Anatidae</taxon>
        <taxon>Anserinae</taxon>
        <taxon>Anser</taxon>
    </lineage>
</organism>
<feature type="region of interest" description="Disordered" evidence="8">
    <location>
        <begin position="680"/>
        <end position="801"/>
    </location>
</feature>
<name>A0A8B9B7N9_9AVES</name>
<dbReference type="Ensembl" id="ENSABRT00000000160.1">
    <property type="protein sequence ID" value="ENSABRP00000000091.1"/>
    <property type="gene ID" value="ENSABRG00000000109.1"/>
</dbReference>
<keyword evidence="3" id="KW-0963">Cytoplasm</keyword>
<dbReference type="InterPro" id="IPR057892">
    <property type="entry name" value="LIP-1_CC2"/>
</dbReference>
<dbReference type="Proteomes" id="UP000694426">
    <property type="component" value="Unplaced"/>
</dbReference>
<dbReference type="GO" id="GO:0048786">
    <property type="term" value="C:presynaptic active zone"/>
    <property type="evidence" value="ECO:0007669"/>
    <property type="project" value="TreeGrafter"/>
</dbReference>
<dbReference type="CDD" id="cd09562">
    <property type="entry name" value="SAM_liprin-alpha1_2_3_4_repeat1"/>
    <property type="match status" value="1"/>
</dbReference>
<feature type="coiled-coil region" evidence="7">
    <location>
        <begin position="31"/>
        <end position="122"/>
    </location>
</feature>
<reference evidence="10" key="2">
    <citation type="submission" date="2025-09" db="UniProtKB">
        <authorList>
            <consortium name="Ensembl"/>
        </authorList>
    </citation>
    <scope>IDENTIFICATION</scope>
</reference>
<comment type="similarity">
    <text evidence="2">Belongs to the liprin family. Liprin-alpha subfamily.</text>
</comment>
<dbReference type="GO" id="GO:0050808">
    <property type="term" value="P:synapse organization"/>
    <property type="evidence" value="ECO:0007669"/>
    <property type="project" value="TreeGrafter"/>
</dbReference>
<evidence type="ECO:0000256" key="6">
    <source>
        <dbReference type="ARBA" id="ARBA00023054"/>
    </source>
</evidence>
<evidence type="ECO:0000313" key="11">
    <source>
        <dbReference type="Proteomes" id="UP000694426"/>
    </source>
</evidence>
<evidence type="ECO:0000256" key="2">
    <source>
        <dbReference type="ARBA" id="ARBA00007026"/>
    </source>
</evidence>
<feature type="domain" description="SAM" evidence="9">
    <location>
        <begin position="1076"/>
        <end position="1145"/>
    </location>
</feature>
<dbReference type="InterPro" id="IPR037622">
    <property type="entry name" value="LIP-1_SAM_3"/>
</dbReference>
<dbReference type="InterPro" id="IPR001660">
    <property type="entry name" value="SAM"/>
</dbReference>
<dbReference type="AlphaFoldDB" id="A0A8B9B7N9"/>
<feature type="coiled-coil region" evidence="7">
    <location>
        <begin position="241"/>
        <end position="506"/>
    </location>
</feature>
<feature type="compositionally biased region" description="Basic and acidic residues" evidence="8">
    <location>
        <begin position="729"/>
        <end position="740"/>
    </location>
</feature>
<feature type="compositionally biased region" description="Basic and acidic residues" evidence="8">
    <location>
        <begin position="206"/>
        <end position="219"/>
    </location>
</feature>
<dbReference type="InterPro" id="IPR037620">
    <property type="entry name" value="LIP-1_SAM_1"/>
</dbReference>
<feature type="domain" description="SAM" evidence="9">
    <location>
        <begin position="995"/>
        <end position="1052"/>
    </location>
</feature>
<dbReference type="CDD" id="cd09568">
    <property type="entry name" value="SAM_liprin-alpha1_2_3_4_repeat3"/>
    <property type="match status" value="1"/>
</dbReference>
<evidence type="ECO:0000256" key="1">
    <source>
        <dbReference type="ARBA" id="ARBA00004496"/>
    </source>
</evidence>